<name>A0ABX2ZW75_9BACI</name>
<dbReference type="CDD" id="cd04301">
    <property type="entry name" value="NAT_SF"/>
    <property type="match status" value="1"/>
</dbReference>
<dbReference type="Gene3D" id="3.40.630.30">
    <property type="match status" value="1"/>
</dbReference>
<dbReference type="Pfam" id="PF00583">
    <property type="entry name" value="Acetyltransf_1"/>
    <property type="match status" value="1"/>
</dbReference>
<evidence type="ECO:0000313" key="3">
    <source>
        <dbReference type="Proteomes" id="UP000094580"/>
    </source>
</evidence>
<evidence type="ECO:0000313" key="2">
    <source>
        <dbReference type="EMBL" id="ODG94085.1"/>
    </source>
</evidence>
<proteinExistence type="predicted"/>
<protein>
    <submittedName>
        <fullName evidence="2">GNAT family N-acetyltransferase</fullName>
    </submittedName>
</protein>
<comment type="caution">
    <text evidence="2">The sequence shown here is derived from an EMBL/GenBank/DDBJ whole genome shotgun (WGS) entry which is preliminary data.</text>
</comment>
<dbReference type="InterPro" id="IPR000182">
    <property type="entry name" value="GNAT_dom"/>
</dbReference>
<gene>
    <name evidence="2" type="ORF">BED47_01895</name>
</gene>
<evidence type="ECO:0000259" key="1">
    <source>
        <dbReference type="PROSITE" id="PS51186"/>
    </source>
</evidence>
<dbReference type="PROSITE" id="PS51186">
    <property type="entry name" value="GNAT"/>
    <property type="match status" value="1"/>
</dbReference>
<feature type="domain" description="N-acetyltransferase" evidence="1">
    <location>
        <begin position="1"/>
        <end position="135"/>
    </location>
</feature>
<accession>A0ABX2ZW75</accession>
<dbReference type="InterPro" id="IPR016181">
    <property type="entry name" value="Acyl_CoA_acyltransferase"/>
</dbReference>
<dbReference type="EMBL" id="MDKC01000001">
    <property type="protein sequence ID" value="ODG94085.1"/>
    <property type="molecule type" value="Genomic_DNA"/>
</dbReference>
<sequence>MNSSSDILKTFQTVSQLRPHLREDEFVNTINRLINTNHYQLVAVIENDEVTAVAGYRITESLAWGKYFYVDDLITSENHRKKGYAQILWNWLINDAKLNNCEQFHLDSGVQRYDAHRFYLKNSLNITCHHFQLNF</sequence>
<dbReference type="SUPFAM" id="SSF55729">
    <property type="entry name" value="Acyl-CoA N-acyltransferases (Nat)"/>
    <property type="match status" value="1"/>
</dbReference>
<reference evidence="2 3" key="1">
    <citation type="submission" date="2016-07" db="EMBL/GenBank/DDBJ databases">
        <authorList>
            <person name="Townsley L."/>
            <person name="Shank E.A."/>
        </authorList>
    </citation>
    <scope>NUCLEOTIDE SEQUENCE [LARGE SCALE GENOMIC DNA]</scope>
    <source>
        <strain evidence="2 3">CH01</strain>
    </source>
</reference>
<organism evidence="2 3">
    <name type="scientific">Gottfriedia luciferensis</name>
    <dbReference type="NCBI Taxonomy" id="178774"/>
    <lineage>
        <taxon>Bacteria</taxon>
        <taxon>Bacillati</taxon>
        <taxon>Bacillota</taxon>
        <taxon>Bacilli</taxon>
        <taxon>Bacillales</taxon>
        <taxon>Bacillaceae</taxon>
        <taxon>Gottfriedia</taxon>
    </lineage>
</organism>
<dbReference type="Proteomes" id="UP000094580">
    <property type="component" value="Unassembled WGS sequence"/>
</dbReference>
<keyword evidence="3" id="KW-1185">Reference proteome</keyword>